<dbReference type="InterPro" id="IPR003660">
    <property type="entry name" value="HAMP_dom"/>
</dbReference>
<dbReference type="CDD" id="cd06225">
    <property type="entry name" value="HAMP"/>
    <property type="match status" value="1"/>
</dbReference>
<dbReference type="Proteomes" id="UP000295399">
    <property type="component" value="Unassembled WGS sequence"/>
</dbReference>
<protein>
    <submittedName>
        <fullName evidence="8">Methyl-accepting chemotaxis protein</fullName>
    </submittedName>
</protein>
<dbReference type="Gene3D" id="1.10.287.950">
    <property type="entry name" value="Methyl-accepting chemotaxis protein"/>
    <property type="match status" value="1"/>
</dbReference>
<feature type="domain" description="HAMP" evidence="7">
    <location>
        <begin position="221"/>
        <end position="274"/>
    </location>
</feature>
<dbReference type="Pfam" id="PF00015">
    <property type="entry name" value="MCPsignal"/>
    <property type="match status" value="1"/>
</dbReference>
<evidence type="ECO:0000313" key="9">
    <source>
        <dbReference type="Proteomes" id="UP000295399"/>
    </source>
</evidence>
<dbReference type="RefSeq" id="WP_132709276.1">
    <property type="nucleotide sequence ID" value="NZ_JACIGF010000011.1"/>
</dbReference>
<evidence type="ECO:0000259" key="7">
    <source>
        <dbReference type="PROSITE" id="PS50885"/>
    </source>
</evidence>
<feature type="transmembrane region" description="Helical" evidence="5">
    <location>
        <begin position="12"/>
        <end position="34"/>
    </location>
</feature>
<dbReference type="Pfam" id="PF17201">
    <property type="entry name" value="Cache_3-Cache_2"/>
    <property type="match status" value="1"/>
</dbReference>
<gene>
    <name evidence="8" type="ORF">EV659_11133</name>
</gene>
<dbReference type="OrthoDB" id="8482111at2"/>
<dbReference type="SMART" id="SM00304">
    <property type="entry name" value="HAMP"/>
    <property type="match status" value="2"/>
</dbReference>
<dbReference type="InterPro" id="IPR033462">
    <property type="entry name" value="Cache_3-Cache_2"/>
</dbReference>
<dbReference type="PROSITE" id="PS50885">
    <property type="entry name" value="HAMP"/>
    <property type="match status" value="1"/>
</dbReference>
<evidence type="ECO:0000259" key="6">
    <source>
        <dbReference type="PROSITE" id="PS50111"/>
    </source>
</evidence>
<dbReference type="Gene3D" id="6.10.340.10">
    <property type="match status" value="1"/>
</dbReference>
<dbReference type="PANTHER" id="PTHR32089">
    <property type="entry name" value="METHYL-ACCEPTING CHEMOTAXIS PROTEIN MCPB"/>
    <property type="match status" value="1"/>
</dbReference>
<evidence type="ECO:0000256" key="1">
    <source>
        <dbReference type="ARBA" id="ARBA00023224"/>
    </source>
</evidence>
<dbReference type="SUPFAM" id="SSF103190">
    <property type="entry name" value="Sensory domain-like"/>
    <property type="match status" value="1"/>
</dbReference>
<proteinExistence type="inferred from homology"/>
<feature type="compositionally biased region" description="Basic and acidic residues" evidence="4">
    <location>
        <begin position="280"/>
        <end position="322"/>
    </location>
</feature>
<keyword evidence="9" id="KW-1185">Reference proteome</keyword>
<keyword evidence="1 3" id="KW-0807">Transducer</keyword>
<reference evidence="8 9" key="1">
    <citation type="submission" date="2019-03" db="EMBL/GenBank/DDBJ databases">
        <title>Genomic Encyclopedia of Type Strains, Phase IV (KMG-IV): sequencing the most valuable type-strain genomes for metagenomic binning, comparative biology and taxonomic classification.</title>
        <authorList>
            <person name="Goeker M."/>
        </authorList>
    </citation>
    <scope>NUCLEOTIDE SEQUENCE [LARGE SCALE GENOMIC DNA]</scope>
    <source>
        <strain evidence="8 9">DSM 2132</strain>
    </source>
</reference>
<keyword evidence="5" id="KW-0812">Transmembrane</keyword>
<dbReference type="AlphaFoldDB" id="A0A4R2P8Z3"/>
<feature type="transmembrane region" description="Helical" evidence="5">
    <location>
        <begin position="201"/>
        <end position="220"/>
    </location>
</feature>
<evidence type="ECO:0000256" key="3">
    <source>
        <dbReference type="PROSITE-ProRule" id="PRU00284"/>
    </source>
</evidence>
<feature type="domain" description="Methyl-accepting transducer" evidence="6">
    <location>
        <begin position="337"/>
        <end position="587"/>
    </location>
</feature>
<dbReference type="GO" id="GO:0007165">
    <property type="term" value="P:signal transduction"/>
    <property type="evidence" value="ECO:0007669"/>
    <property type="project" value="UniProtKB-KW"/>
</dbReference>
<evidence type="ECO:0000256" key="4">
    <source>
        <dbReference type="SAM" id="MobiDB-lite"/>
    </source>
</evidence>
<organism evidence="8 9">
    <name type="scientific">Rhodothalassium salexigens DSM 2132</name>
    <dbReference type="NCBI Taxonomy" id="1188247"/>
    <lineage>
        <taxon>Bacteria</taxon>
        <taxon>Pseudomonadati</taxon>
        <taxon>Pseudomonadota</taxon>
        <taxon>Alphaproteobacteria</taxon>
        <taxon>Rhodothalassiales</taxon>
        <taxon>Rhodothalassiaceae</taxon>
        <taxon>Rhodothalassium</taxon>
    </lineage>
</organism>
<name>A0A4R2P8Z3_RHOSA</name>
<dbReference type="PANTHER" id="PTHR32089:SF112">
    <property type="entry name" value="LYSOZYME-LIKE PROTEIN-RELATED"/>
    <property type="match status" value="1"/>
</dbReference>
<comment type="caution">
    <text evidence="8">The sequence shown here is derived from an EMBL/GenBank/DDBJ whole genome shotgun (WGS) entry which is preliminary data.</text>
</comment>
<evidence type="ECO:0000256" key="2">
    <source>
        <dbReference type="ARBA" id="ARBA00029447"/>
    </source>
</evidence>
<evidence type="ECO:0000313" key="8">
    <source>
        <dbReference type="EMBL" id="TCP31463.1"/>
    </source>
</evidence>
<dbReference type="InterPro" id="IPR029151">
    <property type="entry name" value="Sensor-like_sf"/>
</dbReference>
<keyword evidence="5" id="KW-0472">Membrane</keyword>
<keyword evidence="5" id="KW-1133">Transmembrane helix</keyword>
<dbReference type="GO" id="GO:0016020">
    <property type="term" value="C:membrane"/>
    <property type="evidence" value="ECO:0007669"/>
    <property type="project" value="InterPro"/>
</dbReference>
<sequence length="598" mass="63971">MLDWYRSLSLTVKISVVSGVLVLATAVAVAVTAYRLTAGSVAEQAQSRQTTSLNIAAEMLADAQPETTIRYRDGVVADIVTETIGSVSDHRLIDRISRATGGVASFFVWHEARQVFVRESTTLRHADGNRILDTVLDPDGPVLPVISAGRTYRGEAAVQGQVFYGLYQPIESPQGAVIGLLYVGIEKQQIADVLTALRNRVALATLVSVLVAGGLIWWLMRASIGPVQPISETIARLSDNDLDVTVPAMDRHDEIGVMARSVDVLRDKMAERQALQARQAEAEREQQRREAEQAERDRQAERQRQEEERAHEQQMEEQRRADMARMADEFERNVGELINNVAHMAEEMEATSRGVSVNVEESNGQLKVLMTGAEGANSAAQAVATATEEMSAAISEVSSNVHASSEVAQQTNATAQDAGRDLDELVANIRTINGIVDGINDVADQTNLLALNATIEAARAGDAGKGFAVVASEVKALANQTQRMTDDISEQLSAIQSRADQSVGSMKAILGQVEKLEGAATHIASSIEEQVAAVQEISQSAQRAASSSDEITQGISGVEDAGGSIAAATTQMNTAAESLAETAEKLSGAMQAFVATLR</sequence>
<dbReference type="SUPFAM" id="SSF58104">
    <property type="entry name" value="Methyl-accepting chemotaxis protein (MCP) signaling domain"/>
    <property type="match status" value="1"/>
</dbReference>
<accession>A0A4R2P8Z3</accession>
<dbReference type="InParanoid" id="A0A4R2P8Z3"/>
<dbReference type="InterPro" id="IPR004089">
    <property type="entry name" value="MCPsignal_dom"/>
</dbReference>
<dbReference type="PROSITE" id="PS50111">
    <property type="entry name" value="CHEMOTAXIS_TRANSDUC_2"/>
    <property type="match status" value="1"/>
</dbReference>
<feature type="region of interest" description="Disordered" evidence="4">
    <location>
        <begin position="275"/>
        <end position="322"/>
    </location>
</feature>
<dbReference type="SMART" id="SM00283">
    <property type="entry name" value="MA"/>
    <property type="match status" value="1"/>
</dbReference>
<dbReference type="EMBL" id="SLXO01000011">
    <property type="protein sequence ID" value="TCP31463.1"/>
    <property type="molecule type" value="Genomic_DNA"/>
</dbReference>
<evidence type="ECO:0000256" key="5">
    <source>
        <dbReference type="SAM" id="Phobius"/>
    </source>
</evidence>
<dbReference type="Pfam" id="PF00672">
    <property type="entry name" value="HAMP"/>
    <property type="match status" value="1"/>
</dbReference>
<comment type="similarity">
    <text evidence="2">Belongs to the methyl-accepting chemotaxis (MCP) protein family.</text>
</comment>